<accession>A0ABW2B9L1</accession>
<protein>
    <recommendedName>
        <fullName evidence="2">nitrile hydratase</fullName>
        <ecNumber evidence="2">4.2.1.84</ecNumber>
    </recommendedName>
</protein>
<evidence type="ECO:0000259" key="6">
    <source>
        <dbReference type="Pfam" id="PF02979"/>
    </source>
</evidence>
<dbReference type="InterPro" id="IPR004232">
    <property type="entry name" value="CN_Hdrtase_a/SCN_Hdrlase_g"/>
</dbReference>
<dbReference type="Pfam" id="PF02979">
    <property type="entry name" value="NHase_alpha"/>
    <property type="match status" value="1"/>
</dbReference>
<comment type="caution">
    <text evidence="7">The sequence shown here is derived from an EMBL/GenBank/DDBJ whole genome shotgun (WGS) entry which is preliminary data.</text>
</comment>
<dbReference type="EMBL" id="JBHSWG010000004">
    <property type="protein sequence ID" value="MFC6762435.1"/>
    <property type="molecule type" value="Genomic_DNA"/>
</dbReference>
<dbReference type="InterPro" id="IPR018141">
    <property type="entry name" value="Nitrile_hydratase_asu"/>
</dbReference>
<evidence type="ECO:0000256" key="5">
    <source>
        <dbReference type="ARBA" id="ARBA00044877"/>
    </source>
</evidence>
<keyword evidence="8" id="KW-1185">Reference proteome</keyword>
<reference evidence="8" key="1">
    <citation type="journal article" date="2019" name="Int. J. Syst. Evol. Microbiol.">
        <title>The Global Catalogue of Microorganisms (GCM) 10K type strain sequencing project: providing services to taxonomists for standard genome sequencing and annotation.</title>
        <authorList>
            <consortium name="The Broad Institute Genomics Platform"/>
            <consortium name="The Broad Institute Genome Sequencing Center for Infectious Disease"/>
            <person name="Wu L."/>
            <person name="Ma J."/>
        </authorList>
    </citation>
    <scope>NUCLEOTIDE SEQUENCE [LARGE SCALE GENOMIC DNA]</scope>
    <source>
        <strain evidence="8">CCUG 66188</strain>
    </source>
</reference>
<proteinExistence type="inferred from homology"/>
<keyword evidence="4 7" id="KW-0456">Lyase</keyword>
<evidence type="ECO:0000256" key="2">
    <source>
        <dbReference type="ARBA" id="ARBA00013079"/>
    </source>
</evidence>
<evidence type="ECO:0000313" key="7">
    <source>
        <dbReference type="EMBL" id="MFC6762435.1"/>
    </source>
</evidence>
<dbReference type="SUPFAM" id="SSF56209">
    <property type="entry name" value="Nitrile hydratase alpha chain"/>
    <property type="match status" value="1"/>
</dbReference>
<name>A0ABW2B9L1_9RHOB</name>
<dbReference type="NCBIfam" id="TIGR01323">
    <property type="entry name" value="nitrile_alph"/>
    <property type="match status" value="1"/>
</dbReference>
<dbReference type="InterPro" id="IPR023900">
    <property type="entry name" value="CN_Hdrtase_asu/SCN_Hdrlase_gsu"/>
</dbReference>
<evidence type="ECO:0000256" key="1">
    <source>
        <dbReference type="ARBA" id="ARBA00009363"/>
    </source>
</evidence>
<evidence type="ECO:0000256" key="4">
    <source>
        <dbReference type="ARBA" id="ARBA00023239"/>
    </source>
</evidence>
<dbReference type="PIRSF" id="PIRSF001426">
    <property type="entry name" value="NHase_alpha"/>
    <property type="match status" value="1"/>
</dbReference>
<evidence type="ECO:0000256" key="3">
    <source>
        <dbReference type="ARBA" id="ARBA00022723"/>
    </source>
</evidence>
<dbReference type="EC" id="4.2.1.84" evidence="2"/>
<keyword evidence="3" id="KW-0479">Metal-binding</keyword>
<dbReference type="Proteomes" id="UP001596353">
    <property type="component" value="Unassembled WGS sequence"/>
</dbReference>
<dbReference type="Gene3D" id="3.90.330.10">
    <property type="entry name" value="Nitrile hydratase alpha /Thiocyanate hydrolase gamma"/>
    <property type="match status" value="1"/>
</dbReference>
<organism evidence="7 8">
    <name type="scientific">Sulfitobacter porphyrae</name>
    <dbReference type="NCBI Taxonomy" id="1246864"/>
    <lineage>
        <taxon>Bacteria</taxon>
        <taxon>Pseudomonadati</taxon>
        <taxon>Pseudomonadota</taxon>
        <taxon>Alphaproteobacteria</taxon>
        <taxon>Rhodobacterales</taxon>
        <taxon>Roseobacteraceae</taxon>
        <taxon>Sulfitobacter</taxon>
    </lineage>
</organism>
<gene>
    <name evidence="7" type="primary">nthA</name>
    <name evidence="7" type="ORF">ACFQFQ_27505</name>
</gene>
<sequence length="203" mass="22570">MSDQNHTDPPSDFALRVRALETLLSERGLVDPAALDELIDIAEARIGPRTGAKIVARAWADPDYKRRLLENAQEVTEELVDITGANVIVLENTPDVHNVIVCTLCSCYPFRLLGMSPGWYKSYAYRSRVVREPRKVLAEFGLTVPTSTEVRVWDSNAELRYLVLPMRPEGTEGMAETDLEKLVTRNSMIGTGRPLTPGEAEAT</sequence>
<dbReference type="GO" id="GO:0018822">
    <property type="term" value="F:nitrile hydratase activity"/>
    <property type="evidence" value="ECO:0007669"/>
    <property type="project" value="UniProtKB-EC"/>
</dbReference>
<comment type="catalytic activity">
    <reaction evidence="5">
        <text>an aliphatic primary amide = an aliphatic nitrile + H2O</text>
        <dbReference type="Rhea" id="RHEA:12673"/>
        <dbReference type="ChEBI" id="CHEBI:15377"/>
        <dbReference type="ChEBI" id="CHEBI:65285"/>
        <dbReference type="ChEBI" id="CHEBI:80291"/>
        <dbReference type="EC" id="4.2.1.84"/>
    </reaction>
</comment>
<feature type="domain" description="Nitrile hydratase alpha/Thiocyanate hydrolase gamma" evidence="6">
    <location>
        <begin position="12"/>
        <end position="191"/>
    </location>
</feature>
<evidence type="ECO:0000313" key="8">
    <source>
        <dbReference type="Proteomes" id="UP001596353"/>
    </source>
</evidence>
<dbReference type="InterPro" id="IPR036648">
    <property type="entry name" value="CN_Hdrase_a/SCN_Hdrase_g_sf"/>
</dbReference>
<comment type="similarity">
    <text evidence="1">Belongs to the nitrile hydratase subunit alpha family.</text>
</comment>